<keyword evidence="2" id="KW-1133">Transmembrane helix</keyword>
<dbReference type="PANTHER" id="PTHR34821:SF2">
    <property type="entry name" value="INNER MEMBRANE PROTEIN YDCZ"/>
    <property type="match status" value="1"/>
</dbReference>
<dbReference type="RefSeq" id="WP_340269245.1">
    <property type="nucleotide sequence ID" value="NZ_JBBEOG010000004.1"/>
</dbReference>
<sequence>MSRRTRQVLLGLVGTVAVGVLVAAQSRVNGELAPRFAPSTGPDAWWVWRGPADDAVAAGIDAAVLSFAVGWLIVLVGTLVQARGRHGMAEVVHALRDGSLRWWMLLGGLGGATFIAGQGIAVPVLGVSVFVVATVAGVTVGGLLVDRFGLAPGGARPYTARRVIGCVLAVGGVAFSVSGSLDGGIASGASVLLFSVVLLACLPMGALTAAQQAVNGRVAQRSRTPWVAGLGNFTAGLAALLLARLLLIGTVAPGPLPDQWWLWLSGPIGLSFILLGAVLVRTLGVLLLSLGNTGGQLVGSIAIDELFPTAAGRPGLVELVAAVVIFVAVALAASRPRRRPAPPGPAGPPTVRREPVGAGRP</sequence>
<accession>A0ABW0GN51</accession>
<gene>
    <name evidence="3" type="ORF">ACFPJ6_11170</name>
</gene>
<name>A0ABW0GN51_9MICO</name>
<dbReference type="InterPro" id="IPR006750">
    <property type="entry name" value="YdcZ"/>
</dbReference>
<keyword evidence="2" id="KW-0812">Transmembrane</keyword>
<reference evidence="4" key="1">
    <citation type="journal article" date="2019" name="Int. J. Syst. Evol. Microbiol.">
        <title>The Global Catalogue of Microorganisms (GCM) 10K type strain sequencing project: providing services to taxonomists for standard genome sequencing and annotation.</title>
        <authorList>
            <consortium name="The Broad Institute Genomics Platform"/>
            <consortium name="The Broad Institute Genome Sequencing Center for Infectious Disease"/>
            <person name="Wu L."/>
            <person name="Ma J."/>
        </authorList>
    </citation>
    <scope>NUCLEOTIDE SEQUENCE [LARGE SCALE GENOMIC DNA]</scope>
    <source>
        <strain evidence="4">CCUG 43114</strain>
    </source>
</reference>
<dbReference type="EMBL" id="JBHSLD010000009">
    <property type="protein sequence ID" value="MFC5381354.1"/>
    <property type="molecule type" value="Genomic_DNA"/>
</dbReference>
<evidence type="ECO:0000313" key="3">
    <source>
        <dbReference type="EMBL" id="MFC5381354.1"/>
    </source>
</evidence>
<feature type="region of interest" description="Disordered" evidence="1">
    <location>
        <begin position="336"/>
        <end position="361"/>
    </location>
</feature>
<dbReference type="Pfam" id="PF04657">
    <property type="entry name" value="DMT_YdcZ"/>
    <property type="match status" value="2"/>
</dbReference>
<keyword evidence="2" id="KW-0472">Membrane</keyword>
<feature type="transmembrane region" description="Helical" evidence="2">
    <location>
        <begin position="315"/>
        <end position="333"/>
    </location>
</feature>
<feature type="transmembrane region" description="Helical" evidence="2">
    <location>
        <begin position="260"/>
        <end position="280"/>
    </location>
</feature>
<feature type="transmembrane region" description="Helical" evidence="2">
    <location>
        <begin position="55"/>
        <end position="80"/>
    </location>
</feature>
<dbReference type="PANTHER" id="PTHR34821">
    <property type="entry name" value="INNER MEMBRANE PROTEIN YDCZ"/>
    <property type="match status" value="1"/>
</dbReference>
<evidence type="ECO:0000256" key="1">
    <source>
        <dbReference type="SAM" id="MobiDB-lite"/>
    </source>
</evidence>
<feature type="transmembrane region" description="Helical" evidence="2">
    <location>
        <begin position="100"/>
        <end position="121"/>
    </location>
</feature>
<feature type="transmembrane region" description="Helical" evidence="2">
    <location>
        <begin position="226"/>
        <end position="248"/>
    </location>
</feature>
<evidence type="ECO:0000313" key="4">
    <source>
        <dbReference type="Proteomes" id="UP001596122"/>
    </source>
</evidence>
<feature type="transmembrane region" description="Helical" evidence="2">
    <location>
        <begin position="127"/>
        <end position="150"/>
    </location>
</feature>
<feature type="transmembrane region" description="Helical" evidence="2">
    <location>
        <begin position="185"/>
        <end position="205"/>
    </location>
</feature>
<organism evidence="3 4">
    <name type="scientific">Aquipuribacter nitratireducens</name>
    <dbReference type="NCBI Taxonomy" id="650104"/>
    <lineage>
        <taxon>Bacteria</taxon>
        <taxon>Bacillati</taxon>
        <taxon>Actinomycetota</taxon>
        <taxon>Actinomycetes</taxon>
        <taxon>Micrococcales</taxon>
        <taxon>Intrasporangiaceae</taxon>
        <taxon>Aquipuribacter</taxon>
    </lineage>
</organism>
<evidence type="ECO:0000256" key="2">
    <source>
        <dbReference type="SAM" id="Phobius"/>
    </source>
</evidence>
<proteinExistence type="predicted"/>
<comment type="caution">
    <text evidence="3">The sequence shown here is derived from an EMBL/GenBank/DDBJ whole genome shotgun (WGS) entry which is preliminary data.</text>
</comment>
<protein>
    <submittedName>
        <fullName evidence="3">DMT family transporter</fullName>
    </submittedName>
</protein>
<keyword evidence="4" id="KW-1185">Reference proteome</keyword>
<dbReference type="Proteomes" id="UP001596122">
    <property type="component" value="Unassembled WGS sequence"/>
</dbReference>
<feature type="transmembrane region" description="Helical" evidence="2">
    <location>
        <begin position="162"/>
        <end position="179"/>
    </location>
</feature>